<feature type="region of interest" description="Disordered" evidence="16">
    <location>
        <begin position="93"/>
        <end position="130"/>
    </location>
</feature>
<dbReference type="FunCoup" id="D1C521">
    <property type="interactions" value="420"/>
</dbReference>
<evidence type="ECO:0000256" key="16">
    <source>
        <dbReference type="SAM" id="MobiDB-lite"/>
    </source>
</evidence>
<evidence type="ECO:0000256" key="2">
    <source>
        <dbReference type="ARBA" id="ARBA00017846"/>
    </source>
</evidence>
<evidence type="ECO:0000256" key="14">
    <source>
        <dbReference type="ARBA" id="ARBA00048988"/>
    </source>
</evidence>
<comment type="similarity">
    <text evidence="1 15">Belongs to the helicase family. RecG subfamily.</text>
</comment>
<evidence type="ECO:0000313" key="20">
    <source>
        <dbReference type="Proteomes" id="UP000002027"/>
    </source>
</evidence>
<keyword evidence="6 15" id="KW-0347">Helicase</keyword>
<dbReference type="CDD" id="cd04488">
    <property type="entry name" value="RecG_wedge_OBF"/>
    <property type="match status" value="1"/>
</dbReference>
<comment type="catalytic activity">
    <reaction evidence="12 15">
        <text>Couples ATP hydrolysis with the unwinding of duplex DNA by translocating in the 3'-5' direction.</text>
        <dbReference type="EC" id="5.6.2.4"/>
    </reaction>
</comment>
<keyword evidence="7 15" id="KW-0067">ATP-binding</keyword>
<comment type="catalytic activity">
    <reaction evidence="14 15">
        <text>ATP + H2O = ADP + phosphate + H(+)</text>
        <dbReference type="Rhea" id="RHEA:13065"/>
        <dbReference type="ChEBI" id="CHEBI:15377"/>
        <dbReference type="ChEBI" id="CHEBI:15378"/>
        <dbReference type="ChEBI" id="CHEBI:30616"/>
        <dbReference type="ChEBI" id="CHEBI:43474"/>
        <dbReference type="ChEBI" id="CHEBI:456216"/>
        <dbReference type="EC" id="5.6.2.4"/>
    </reaction>
</comment>
<dbReference type="InterPro" id="IPR014001">
    <property type="entry name" value="Helicase_ATP-bd"/>
</dbReference>
<reference evidence="20" key="1">
    <citation type="submission" date="2009-11" db="EMBL/GenBank/DDBJ databases">
        <title>The complete chromosome 1 of Sphaerobacter thermophilus DSM 20745.</title>
        <authorList>
            <person name="Lucas S."/>
            <person name="Copeland A."/>
            <person name="Lapidus A."/>
            <person name="Glavina del Rio T."/>
            <person name="Dalin E."/>
            <person name="Tice H."/>
            <person name="Bruce D."/>
            <person name="Goodwin L."/>
            <person name="Pitluck S."/>
            <person name="Kyrpides N."/>
            <person name="Mavromatis K."/>
            <person name="Ivanova N."/>
            <person name="Mikhailova N."/>
            <person name="LaButti K.M."/>
            <person name="Clum A."/>
            <person name="Sun H.I."/>
            <person name="Brettin T."/>
            <person name="Detter J.C."/>
            <person name="Han C."/>
            <person name="Larimer F."/>
            <person name="Land M."/>
            <person name="Hauser L."/>
            <person name="Markowitz V."/>
            <person name="Cheng J.F."/>
            <person name="Hugenholtz P."/>
            <person name="Woyke T."/>
            <person name="Wu D."/>
            <person name="Steenblock K."/>
            <person name="Schneider S."/>
            <person name="Pukall R."/>
            <person name="Goeker M."/>
            <person name="Klenk H.P."/>
            <person name="Eisen J.A."/>
        </authorList>
    </citation>
    <scope>NUCLEOTIDE SEQUENCE [LARGE SCALE GENOMIC DNA]</scope>
    <source>
        <strain evidence="20">ATCC 49802 / DSM 20745 / S 6022</strain>
    </source>
</reference>
<dbReference type="NCBIfam" id="NF008168">
    <property type="entry name" value="PRK10917.2-2"/>
    <property type="match status" value="1"/>
</dbReference>
<keyword evidence="9 15" id="KW-0233">DNA recombination</keyword>
<evidence type="ECO:0000256" key="12">
    <source>
        <dbReference type="ARBA" id="ARBA00034617"/>
    </source>
</evidence>
<dbReference type="Gene3D" id="2.40.50.140">
    <property type="entry name" value="Nucleic acid-binding proteins"/>
    <property type="match status" value="1"/>
</dbReference>
<keyword evidence="5 15" id="KW-0378">Hydrolase</keyword>
<name>D1C521_SPHTD</name>
<dbReference type="GO" id="GO:0006281">
    <property type="term" value="P:DNA repair"/>
    <property type="evidence" value="ECO:0007669"/>
    <property type="project" value="UniProtKB-UniRule"/>
</dbReference>
<feature type="domain" description="Helicase ATP-binding" evidence="17">
    <location>
        <begin position="410"/>
        <end position="575"/>
    </location>
</feature>
<dbReference type="eggNOG" id="COG1200">
    <property type="taxonomic scope" value="Bacteria"/>
</dbReference>
<dbReference type="GO" id="GO:0005524">
    <property type="term" value="F:ATP binding"/>
    <property type="evidence" value="ECO:0007669"/>
    <property type="project" value="UniProtKB-KW"/>
</dbReference>
<dbReference type="EC" id="5.6.2.4" evidence="13 15"/>
<dbReference type="InterPro" id="IPR004609">
    <property type="entry name" value="ATP-dep_DNA_helicase_RecG"/>
</dbReference>
<dbReference type="Gene3D" id="1.10.150.20">
    <property type="entry name" value="5' to 3' exonuclease, C-terminal subdomain"/>
    <property type="match status" value="1"/>
</dbReference>
<dbReference type="STRING" id="479434.Sthe_1906"/>
<proteinExistence type="inferred from homology"/>
<dbReference type="InterPro" id="IPR047112">
    <property type="entry name" value="RecG/Mfd"/>
</dbReference>
<dbReference type="KEGG" id="sti:Sthe_1906"/>
<dbReference type="NCBIfam" id="NF008165">
    <property type="entry name" value="PRK10917.1-3"/>
    <property type="match status" value="1"/>
</dbReference>
<dbReference type="InParanoid" id="D1C521"/>
<keyword evidence="11" id="KW-0413">Isomerase</keyword>
<dbReference type="Proteomes" id="UP000002027">
    <property type="component" value="Chromosome 1"/>
</dbReference>
<organism evidence="19 20">
    <name type="scientific">Sphaerobacter thermophilus (strain ATCC 49802 / DSM 20745 / KCCM 41009 / NCIMB 13125 / S 6022)</name>
    <dbReference type="NCBI Taxonomy" id="479434"/>
    <lineage>
        <taxon>Bacteria</taxon>
        <taxon>Pseudomonadati</taxon>
        <taxon>Thermomicrobiota</taxon>
        <taxon>Thermomicrobia</taxon>
        <taxon>Sphaerobacterales</taxon>
        <taxon>Sphaerobacterineae</taxon>
        <taxon>Sphaerobacteraceae</taxon>
        <taxon>Sphaerobacter</taxon>
    </lineage>
</organism>
<dbReference type="Pfam" id="PF00270">
    <property type="entry name" value="DEAD"/>
    <property type="match status" value="1"/>
</dbReference>
<dbReference type="CDD" id="cd18811">
    <property type="entry name" value="SF2_C_RecG"/>
    <property type="match status" value="1"/>
</dbReference>
<evidence type="ECO:0000256" key="10">
    <source>
        <dbReference type="ARBA" id="ARBA00023204"/>
    </source>
</evidence>
<dbReference type="SUPFAM" id="SSF52540">
    <property type="entry name" value="P-loop containing nucleoside triphosphate hydrolases"/>
    <property type="match status" value="2"/>
</dbReference>
<feature type="domain" description="Helicase C-terminal" evidence="18">
    <location>
        <begin position="594"/>
        <end position="759"/>
    </location>
</feature>
<evidence type="ECO:0000256" key="5">
    <source>
        <dbReference type="ARBA" id="ARBA00022801"/>
    </source>
</evidence>
<dbReference type="AlphaFoldDB" id="D1C521"/>
<accession>D1C521</accession>
<dbReference type="HOGENOM" id="CLU_005122_7_1_0"/>
<keyword evidence="20" id="KW-1185">Reference proteome</keyword>
<dbReference type="Pfam" id="PF17191">
    <property type="entry name" value="RecG_wedge"/>
    <property type="match status" value="1"/>
</dbReference>
<evidence type="ECO:0000313" key="19">
    <source>
        <dbReference type="EMBL" id="ACZ39338.1"/>
    </source>
</evidence>
<evidence type="ECO:0000256" key="4">
    <source>
        <dbReference type="ARBA" id="ARBA00022763"/>
    </source>
</evidence>
<keyword evidence="8" id="KW-0238">DNA-binding</keyword>
<dbReference type="Gene3D" id="3.40.50.300">
    <property type="entry name" value="P-loop containing nucleotide triphosphate hydrolases"/>
    <property type="match status" value="2"/>
</dbReference>
<evidence type="ECO:0000256" key="13">
    <source>
        <dbReference type="ARBA" id="ARBA00034808"/>
    </source>
</evidence>
<dbReference type="CDD" id="cd17992">
    <property type="entry name" value="DEXHc_RecG"/>
    <property type="match status" value="1"/>
</dbReference>
<evidence type="ECO:0000256" key="15">
    <source>
        <dbReference type="RuleBase" id="RU363016"/>
    </source>
</evidence>
<dbReference type="InterPro" id="IPR012340">
    <property type="entry name" value="NA-bd_OB-fold"/>
</dbReference>
<dbReference type="Pfam" id="PF00271">
    <property type="entry name" value="Helicase_C"/>
    <property type="match status" value="1"/>
</dbReference>
<dbReference type="NCBIfam" id="TIGR00643">
    <property type="entry name" value="recG"/>
    <property type="match status" value="1"/>
</dbReference>
<evidence type="ECO:0000256" key="6">
    <source>
        <dbReference type="ARBA" id="ARBA00022806"/>
    </source>
</evidence>
<dbReference type="SMART" id="SM00487">
    <property type="entry name" value="DEXDc"/>
    <property type="match status" value="1"/>
</dbReference>
<dbReference type="InterPro" id="IPR011545">
    <property type="entry name" value="DEAD/DEAH_box_helicase_dom"/>
</dbReference>
<gene>
    <name evidence="19" type="ordered locus">Sthe_1906</name>
</gene>
<evidence type="ECO:0000256" key="8">
    <source>
        <dbReference type="ARBA" id="ARBA00023125"/>
    </source>
</evidence>
<dbReference type="PROSITE" id="PS51194">
    <property type="entry name" value="HELICASE_CTER"/>
    <property type="match status" value="1"/>
</dbReference>
<dbReference type="PANTHER" id="PTHR47964:SF1">
    <property type="entry name" value="ATP-DEPENDENT DNA HELICASE HOMOLOG RECG, CHLOROPLASTIC"/>
    <property type="match status" value="1"/>
</dbReference>
<evidence type="ECO:0000256" key="1">
    <source>
        <dbReference type="ARBA" id="ARBA00007504"/>
    </source>
</evidence>
<dbReference type="PROSITE" id="PS51192">
    <property type="entry name" value="HELICASE_ATP_BIND_1"/>
    <property type="match status" value="1"/>
</dbReference>
<dbReference type="PANTHER" id="PTHR47964">
    <property type="entry name" value="ATP-DEPENDENT DNA HELICASE HOMOLOG RECG, CHLOROPLASTIC"/>
    <property type="match status" value="1"/>
</dbReference>
<protein>
    <recommendedName>
        <fullName evidence="2 15">ATP-dependent DNA helicase RecG</fullName>
        <ecNumber evidence="13 15">5.6.2.4</ecNumber>
    </recommendedName>
</protein>
<dbReference type="InterPro" id="IPR045562">
    <property type="entry name" value="RecG_dom3_C"/>
</dbReference>
<evidence type="ECO:0000259" key="17">
    <source>
        <dbReference type="PROSITE" id="PS51192"/>
    </source>
</evidence>
<dbReference type="GO" id="GO:0006310">
    <property type="term" value="P:DNA recombination"/>
    <property type="evidence" value="ECO:0007669"/>
    <property type="project" value="UniProtKB-UniRule"/>
</dbReference>
<dbReference type="InterPro" id="IPR027417">
    <property type="entry name" value="P-loop_NTPase"/>
</dbReference>
<evidence type="ECO:0000256" key="11">
    <source>
        <dbReference type="ARBA" id="ARBA00023235"/>
    </source>
</evidence>
<dbReference type="GO" id="GO:0043138">
    <property type="term" value="F:3'-5' DNA helicase activity"/>
    <property type="evidence" value="ECO:0007669"/>
    <property type="project" value="UniProtKB-EC"/>
</dbReference>
<evidence type="ECO:0000256" key="7">
    <source>
        <dbReference type="ARBA" id="ARBA00022840"/>
    </source>
</evidence>
<dbReference type="SUPFAM" id="SSF50249">
    <property type="entry name" value="Nucleic acid-binding proteins"/>
    <property type="match status" value="1"/>
</dbReference>
<dbReference type="SMART" id="SM00490">
    <property type="entry name" value="HELICc"/>
    <property type="match status" value="1"/>
</dbReference>
<evidence type="ECO:0000259" key="18">
    <source>
        <dbReference type="PROSITE" id="PS51194"/>
    </source>
</evidence>
<dbReference type="EMBL" id="CP001823">
    <property type="protein sequence ID" value="ACZ39338.1"/>
    <property type="molecule type" value="Genomic_DNA"/>
</dbReference>
<sequence>MSRGTTRGSGDPLGLLRKILALEDRKGYQDTAVAGGLANFVAVQARAHRPGSGDGHAAETLAALVRLFRDYDQLSTEERRERVAQAGRLLQRAAARPPRAAAPAPPAPSRDVQTPRIERPRVPPRAAAPRRLTRQVRVSALTDPVTTLPGVGAQRAKQLEALGVRTVEDLLYLTPRRHKDYSRIEPIGSSLFFNRECTIKGTVVSIDQQRTRTGKTMVVAEIADDTGSVQAIWFNPYLARQLHPGLPIAVSGRIERQRGTLVLRNPEWELLDAEMLHTGRLVPIYPLTRGLYQKQVRTLTRMALDAAAHLIADPLPEEIRQRHGLLPLAQALEAVHYPDSEADERAARRRLAFDEFLVLQIGLVQRKVEWQAQTGHAFRIDEELLATFEDRLPFTLTAAQSRALGEILADMASPRPASRLLQGDVGSGKTVVAAAAALVAVADGFQAAILAPTEILAEQHARNFASLYDVLPEERRPRLALLTGSTPAGEREEIDAGLRSGTIDILIGTHAILEERVEFARLGLAVIDEQHRFGVVQRARLRAKGYNPDVLVMTATPIPRSLALVLHGDLDVSIIDELPPGRQKIATHWIEGDRRPDAYRFIRKEVEAGRQAFIIYPLVEESEAIDARAATAEYERLSTEVFPDLRLGLLHGRMRPAEKDAIMTAFRDHEIDILVSTSVVEVGIDVPNATVMLIEGADRFGLAQLHQFRGRVGRGAARSVCILVADDVSEEGQRRLNALVETQDGFRLAEIDLEIRGPGEFFGTRQSGLPDLRFASLGDLGTLQRAREEAHRILSADPTLSQPIHRALRERVDRFWIPGAGDLS</sequence>
<dbReference type="InterPro" id="IPR001650">
    <property type="entry name" value="Helicase_C-like"/>
</dbReference>
<dbReference type="RefSeq" id="WP_012872384.1">
    <property type="nucleotide sequence ID" value="NC_013523.1"/>
</dbReference>
<keyword evidence="3 15" id="KW-0547">Nucleotide-binding</keyword>
<evidence type="ECO:0000256" key="3">
    <source>
        <dbReference type="ARBA" id="ARBA00022741"/>
    </source>
</evidence>
<keyword evidence="4 15" id="KW-0227">DNA damage</keyword>
<dbReference type="Pfam" id="PF19833">
    <property type="entry name" value="RecG_dom3_C"/>
    <property type="match status" value="1"/>
</dbReference>
<dbReference type="GO" id="GO:0016887">
    <property type="term" value="F:ATP hydrolysis activity"/>
    <property type="evidence" value="ECO:0007669"/>
    <property type="project" value="RHEA"/>
</dbReference>
<dbReference type="OrthoDB" id="9804325at2"/>
<reference evidence="19 20" key="2">
    <citation type="journal article" date="2010" name="Stand. Genomic Sci.">
        <title>Complete genome sequence of Desulfohalobium retbaense type strain (HR(100)).</title>
        <authorList>
            <person name="Spring S."/>
            <person name="Nolan M."/>
            <person name="Lapidus A."/>
            <person name="Glavina Del Rio T."/>
            <person name="Copeland A."/>
            <person name="Tice H."/>
            <person name="Cheng J.F."/>
            <person name="Lucas S."/>
            <person name="Land M."/>
            <person name="Chen F."/>
            <person name="Bruce D."/>
            <person name="Goodwin L."/>
            <person name="Pitluck S."/>
            <person name="Ivanova N."/>
            <person name="Mavromatis K."/>
            <person name="Mikhailova N."/>
            <person name="Pati A."/>
            <person name="Chen A."/>
            <person name="Palaniappan K."/>
            <person name="Hauser L."/>
            <person name="Chang Y.J."/>
            <person name="Jeffries C.D."/>
            <person name="Munk C."/>
            <person name="Kiss H."/>
            <person name="Chain P."/>
            <person name="Han C."/>
            <person name="Brettin T."/>
            <person name="Detter J.C."/>
            <person name="Schuler E."/>
            <person name="Goker M."/>
            <person name="Rohde M."/>
            <person name="Bristow J."/>
            <person name="Eisen J.A."/>
            <person name="Markowitz V."/>
            <person name="Hugenholtz P."/>
            <person name="Kyrpides N.C."/>
            <person name="Klenk H.P."/>
        </authorList>
    </citation>
    <scope>NUCLEOTIDE SEQUENCE [LARGE SCALE GENOMIC DNA]</scope>
    <source>
        <strain evidence="20">ATCC 49802 / DSM 20745 / S 6022</strain>
    </source>
</reference>
<keyword evidence="10 15" id="KW-0234">DNA repair</keyword>
<comment type="function">
    <text evidence="15">Plays a critical role in recombination and DNA repair. Helps process Holliday junction intermediates to mature products by catalyzing branch migration. Has replication fork regression activity, unwinds stalled or blocked replication forks to make a HJ that can be resolved. Has a DNA unwinding activity characteristic of a DNA helicase with 3'-5' polarity.</text>
</comment>
<feature type="compositionally biased region" description="Low complexity" evidence="16">
    <location>
        <begin position="93"/>
        <end position="102"/>
    </location>
</feature>
<dbReference type="GO" id="GO:0003677">
    <property type="term" value="F:DNA binding"/>
    <property type="evidence" value="ECO:0007669"/>
    <property type="project" value="UniProtKB-KW"/>
</dbReference>
<evidence type="ECO:0000256" key="9">
    <source>
        <dbReference type="ARBA" id="ARBA00023172"/>
    </source>
</evidence>
<dbReference type="InterPro" id="IPR033454">
    <property type="entry name" value="RecG_wedge"/>
</dbReference>